<evidence type="ECO:0000256" key="2">
    <source>
        <dbReference type="ARBA" id="ARBA00004979"/>
    </source>
</evidence>
<dbReference type="RefSeq" id="WP_107123261.1">
    <property type="nucleotide sequence ID" value="NZ_CP028103.1"/>
</dbReference>
<name>A0ABM6U6N0_FUSVA</name>
<dbReference type="SUPFAM" id="SSF53686">
    <property type="entry name" value="Tryptophan synthase beta subunit-like PLP-dependent enzymes"/>
    <property type="match status" value="1"/>
</dbReference>
<evidence type="ECO:0000313" key="13">
    <source>
        <dbReference type="EMBL" id="AVQ31961.1"/>
    </source>
</evidence>
<evidence type="ECO:0000256" key="7">
    <source>
        <dbReference type="ARBA" id="ARBA00022697"/>
    </source>
</evidence>
<gene>
    <name evidence="13" type="ORF">C4N18_12305</name>
</gene>
<dbReference type="Pfam" id="PF00291">
    <property type="entry name" value="PALP"/>
    <property type="match status" value="1"/>
</dbReference>
<protein>
    <recommendedName>
        <fullName evidence="5 10">Threonine synthase</fullName>
        <ecNumber evidence="4 10">4.2.3.1</ecNumber>
    </recommendedName>
</protein>
<dbReference type="CDD" id="cd01560">
    <property type="entry name" value="Thr-synth_2"/>
    <property type="match status" value="1"/>
</dbReference>
<comment type="catalytic activity">
    <reaction evidence="9">
        <text>O-phospho-L-homoserine + H2O = L-threonine + phosphate</text>
        <dbReference type="Rhea" id="RHEA:10840"/>
        <dbReference type="ChEBI" id="CHEBI:15377"/>
        <dbReference type="ChEBI" id="CHEBI:43474"/>
        <dbReference type="ChEBI" id="CHEBI:57590"/>
        <dbReference type="ChEBI" id="CHEBI:57926"/>
        <dbReference type="EC" id="4.2.3.1"/>
    </reaction>
</comment>
<evidence type="ECO:0000313" key="14">
    <source>
        <dbReference type="Proteomes" id="UP000241238"/>
    </source>
</evidence>
<evidence type="ECO:0000256" key="9">
    <source>
        <dbReference type="ARBA" id="ARBA00049144"/>
    </source>
</evidence>
<accession>A0ABM6U6N0</accession>
<dbReference type="InterPro" id="IPR000634">
    <property type="entry name" value="Ser/Thr_deHydtase_PyrdxlP-BS"/>
</dbReference>
<dbReference type="Gene3D" id="3.40.50.1100">
    <property type="match status" value="2"/>
</dbReference>
<evidence type="ECO:0000256" key="3">
    <source>
        <dbReference type="ARBA" id="ARBA00005517"/>
    </source>
</evidence>
<evidence type="ECO:0000256" key="8">
    <source>
        <dbReference type="ARBA" id="ARBA00022898"/>
    </source>
</evidence>
<dbReference type="NCBIfam" id="TIGR00260">
    <property type="entry name" value="thrC"/>
    <property type="match status" value="1"/>
</dbReference>
<evidence type="ECO:0000259" key="11">
    <source>
        <dbReference type="Pfam" id="PF00291"/>
    </source>
</evidence>
<reference evidence="14" key="1">
    <citation type="journal article" date="2018" name="MSphere">
        <title>Fusobacterium Genomics Using MinION and Illumina Sequencing Enables Genome Completion and Correction.</title>
        <authorList>
            <person name="Todd S.M."/>
            <person name="Settlage R.E."/>
            <person name="Lahmers K.K."/>
            <person name="Slade D.J."/>
        </authorList>
    </citation>
    <scope>NUCLEOTIDE SEQUENCE [LARGE SCALE GENOMIC DNA]</scope>
    <source>
        <strain evidence="14">ATCC 27725</strain>
    </source>
</reference>
<dbReference type="Proteomes" id="UP000241238">
    <property type="component" value="Chromosome"/>
</dbReference>
<keyword evidence="6" id="KW-0028">Amino-acid biosynthesis</keyword>
<dbReference type="InterPro" id="IPR004450">
    <property type="entry name" value="Thr_synthase-like"/>
</dbReference>
<evidence type="ECO:0000256" key="6">
    <source>
        <dbReference type="ARBA" id="ARBA00022605"/>
    </source>
</evidence>
<feature type="domain" description="Tryptophan synthase beta chain-like PALP" evidence="11">
    <location>
        <begin position="101"/>
        <end position="341"/>
    </location>
</feature>
<dbReference type="EMBL" id="CP028103">
    <property type="protein sequence ID" value="AVQ31961.1"/>
    <property type="molecule type" value="Genomic_DNA"/>
</dbReference>
<sequence>MNSKFESTREKDITCSASQAVIRGIASDGGLFVRRDMENLKINISELKGKKYTEIAEIILSKVLDDYPEKNIKYCVENAYDKKFNSDDITPLVKVGNDYILELFHGPTSAFKDMALSILPYLSTEALKLNKIKEKILILTATSGDTGKAALEGFKNIEGIKILVFFPNDGVSKVQEKQMITQEGNNTYVYAINGNFDDAQSEVKKIFTDEEIKEKLKKKNYSLSSANSINIGRLVPQIVYYFYSYMKLVERNEIVLGEKVNFTVPTGNFGDILAGYYAELMGLPVNKLICASNENNVLYDFIKTGTYDRNRSFYKTLSPSMDILISSNLERLIYHLSKNDNKYVKHLMAELKSNGKYTVSQEIKNYIDNLFYAGYTTDLQTSETIKNVYNEYNYLLDTHTAVAYNVMKEFKEKDSRHKNIVLATASPYKFSKAVYESLFGENNSDEFKIMELLNEKTKVPIPENLRNLKNKKDIHTSVINKKDMKNCFEVIL</sequence>
<proteinExistence type="inferred from homology"/>
<dbReference type="InterPro" id="IPR037158">
    <property type="entry name" value="Thr_synth_N_sf"/>
</dbReference>
<comment type="cofactor">
    <cofactor evidence="1">
        <name>pyridoxal 5'-phosphate</name>
        <dbReference type="ChEBI" id="CHEBI:597326"/>
    </cofactor>
</comment>
<comment type="pathway">
    <text evidence="2">Amino-acid biosynthesis; L-threonine biosynthesis; L-threonine from L-aspartate: step 5/5.</text>
</comment>
<dbReference type="Gene3D" id="3.90.1380.10">
    <property type="entry name" value="Threonine synthase, N-terminal domain"/>
    <property type="match status" value="1"/>
</dbReference>
<comment type="similarity">
    <text evidence="3">Belongs to the threonine synthase family.</text>
</comment>
<evidence type="ECO:0000259" key="12">
    <source>
        <dbReference type="Pfam" id="PF14821"/>
    </source>
</evidence>
<keyword evidence="7" id="KW-0791">Threonine biosynthesis</keyword>
<evidence type="ECO:0000256" key="1">
    <source>
        <dbReference type="ARBA" id="ARBA00001933"/>
    </source>
</evidence>
<keyword evidence="8" id="KW-0663">Pyridoxal phosphate</keyword>
<dbReference type="Pfam" id="PF24857">
    <property type="entry name" value="THR4_C"/>
    <property type="match status" value="1"/>
</dbReference>
<feature type="domain" description="Threonine synthase N-terminal" evidence="12">
    <location>
        <begin position="4"/>
        <end position="80"/>
    </location>
</feature>
<dbReference type="EC" id="4.2.3.1" evidence="4 10"/>
<dbReference type="PANTHER" id="PTHR43515">
    <property type="entry name" value="THREONINE SYNTHASE-LIKE 1"/>
    <property type="match status" value="1"/>
</dbReference>
<evidence type="ECO:0000256" key="10">
    <source>
        <dbReference type="NCBIfam" id="TIGR00260"/>
    </source>
</evidence>
<dbReference type="InterPro" id="IPR036052">
    <property type="entry name" value="TrpB-like_PALP_sf"/>
</dbReference>
<keyword evidence="14" id="KW-1185">Reference proteome</keyword>
<dbReference type="GeneID" id="77468779"/>
<dbReference type="PANTHER" id="PTHR43515:SF1">
    <property type="entry name" value="THREONINE SYNTHASE-LIKE 1"/>
    <property type="match status" value="1"/>
</dbReference>
<organism evidence="13 14">
    <name type="scientific">Fusobacterium varium ATCC 27725</name>
    <dbReference type="NCBI Taxonomy" id="469618"/>
    <lineage>
        <taxon>Bacteria</taxon>
        <taxon>Fusobacteriati</taxon>
        <taxon>Fusobacteriota</taxon>
        <taxon>Fusobacteriia</taxon>
        <taxon>Fusobacteriales</taxon>
        <taxon>Fusobacteriaceae</taxon>
        <taxon>Fusobacterium</taxon>
    </lineage>
</organism>
<dbReference type="PROSITE" id="PS00165">
    <property type="entry name" value="DEHYDRATASE_SER_THR"/>
    <property type="match status" value="1"/>
</dbReference>
<dbReference type="Pfam" id="PF14821">
    <property type="entry name" value="Thr_synth_N"/>
    <property type="match status" value="1"/>
</dbReference>
<evidence type="ECO:0000256" key="5">
    <source>
        <dbReference type="ARBA" id="ARBA00018679"/>
    </source>
</evidence>
<dbReference type="InterPro" id="IPR001926">
    <property type="entry name" value="TrpB-like_PALP"/>
</dbReference>
<evidence type="ECO:0000256" key="4">
    <source>
        <dbReference type="ARBA" id="ARBA00013028"/>
    </source>
</evidence>
<dbReference type="InterPro" id="IPR029144">
    <property type="entry name" value="Thr_synth_N"/>
</dbReference>